<dbReference type="EMBL" id="MFSU01000024">
    <property type="protein sequence ID" value="OGI48606.1"/>
    <property type="molecule type" value="Genomic_DNA"/>
</dbReference>
<organism evidence="6 7">
    <name type="scientific">Candidatus Muproteobacteria bacterium RBG_16_65_34</name>
    <dbReference type="NCBI Taxonomy" id="1817760"/>
    <lineage>
        <taxon>Bacteria</taxon>
        <taxon>Pseudomonadati</taxon>
        <taxon>Pseudomonadota</taxon>
        <taxon>Candidatus Muproteobacteria</taxon>
    </lineage>
</organism>
<evidence type="ECO:0000256" key="4">
    <source>
        <dbReference type="SAM" id="Phobius"/>
    </source>
</evidence>
<evidence type="ECO:0000256" key="2">
    <source>
        <dbReference type="PIRNR" id="PIRNR006429"/>
    </source>
</evidence>
<feature type="region of interest" description="Disordered" evidence="3">
    <location>
        <begin position="486"/>
        <end position="515"/>
    </location>
</feature>
<feature type="transmembrane region" description="Helical" evidence="4">
    <location>
        <begin position="6"/>
        <end position="33"/>
    </location>
</feature>
<keyword evidence="4" id="KW-0812">Transmembrane</keyword>
<dbReference type="STRING" id="1817760.A2151_02655"/>
<name>A0A1F6TU45_9PROT</name>
<protein>
    <submittedName>
        <fullName evidence="6">Glutamate synthase</fullName>
    </submittedName>
</protein>
<gene>
    <name evidence="6" type="ORF">A2151_02655</name>
</gene>
<dbReference type="InterPro" id="IPR024188">
    <property type="entry name" value="GltB"/>
</dbReference>
<comment type="similarity">
    <text evidence="1 2">Belongs to the glutamate synthase family.</text>
</comment>
<feature type="domain" description="Glutamate synthase" evidence="5">
    <location>
        <begin position="146"/>
        <end position="461"/>
    </location>
</feature>
<keyword evidence="4" id="KW-0472">Membrane</keyword>
<comment type="caution">
    <text evidence="6">The sequence shown here is derived from an EMBL/GenBank/DDBJ whole genome shotgun (WGS) entry which is preliminary data.</text>
</comment>
<dbReference type="CDD" id="cd02808">
    <property type="entry name" value="GltS_FMN"/>
    <property type="match status" value="1"/>
</dbReference>
<dbReference type="AlphaFoldDB" id="A0A1F6TU45"/>
<proteinExistence type="inferred from homology"/>
<accession>A0A1F6TU45</accession>
<dbReference type="PIRSF" id="PIRSF006429">
    <property type="entry name" value="GOGAT_lg_2"/>
    <property type="match status" value="1"/>
</dbReference>
<dbReference type="Pfam" id="PF01645">
    <property type="entry name" value="Glu_synthase"/>
    <property type="match status" value="1"/>
</dbReference>
<evidence type="ECO:0000313" key="6">
    <source>
        <dbReference type="EMBL" id="OGI48606.1"/>
    </source>
</evidence>
<dbReference type="InterPro" id="IPR002932">
    <property type="entry name" value="Glu_synthdom"/>
</dbReference>
<evidence type="ECO:0000256" key="3">
    <source>
        <dbReference type="SAM" id="MobiDB-lite"/>
    </source>
</evidence>
<sequence length="515" mass="54974">MDLASITATIGSVIVSLGWAVGLAMLVLAVMYVQDVFQKQHSVRRNFPVIGRLRYALERQGEFLRQYFFAGDRQEMPFNRATRSWIYRSAKGLGGTIGFGSTNDLREPGSLIFVNAAFPVLEEERAPTPPLAIGEGYCKEPFLGRSVMNVSAMSYGAASAPAVQALSRGAALAGCWLNTGEGGLSPQHLEGGCDLIFQIGTAKYGVRDLHGEFSPVRARELGAQVKAFEVKLSQGAKPGKGGILPGAKVTSEIASIRGISEGEDSVSPNRHTDIADIDQLLDFVSRLRELSGRPVGVKTAIGGEQFVDELIEAVLRRGPEAAPDFLTIDGGEGGSGAAPQALADHMGLPLAEALPLVASRLITARLMPRIRLIASGKLVTSARAAWALCVGADFVNTARGFMLALGCIQSLKCHTNECPTGITTHNKRLQRGLVVGEKYLRAASYCRSMNAEIDMIAHSCGLTHARELRRKHARIVQTAGRSVPLDELYPYPRDAPPPHEAAPAAGAGRKTARGG</sequence>
<evidence type="ECO:0000256" key="1">
    <source>
        <dbReference type="ARBA" id="ARBA00009716"/>
    </source>
</evidence>
<dbReference type="Proteomes" id="UP000178885">
    <property type="component" value="Unassembled WGS sequence"/>
</dbReference>
<dbReference type="InterPro" id="IPR013785">
    <property type="entry name" value="Aldolase_TIM"/>
</dbReference>
<keyword evidence="4" id="KW-1133">Transmembrane helix</keyword>
<dbReference type="PANTHER" id="PTHR43819:SF1">
    <property type="entry name" value="ARCHAEAL-TYPE GLUTAMATE SYNTHASE [NADPH]"/>
    <property type="match status" value="1"/>
</dbReference>
<reference evidence="6 7" key="1">
    <citation type="journal article" date="2016" name="Nat. Commun.">
        <title>Thousands of microbial genomes shed light on interconnected biogeochemical processes in an aquifer system.</title>
        <authorList>
            <person name="Anantharaman K."/>
            <person name="Brown C.T."/>
            <person name="Hug L.A."/>
            <person name="Sharon I."/>
            <person name="Castelle C.J."/>
            <person name="Probst A.J."/>
            <person name="Thomas B.C."/>
            <person name="Singh A."/>
            <person name="Wilkins M.J."/>
            <person name="Karaoz U."/>
            <person name="Brodie E.L."/>
            <person name="Williams K.H."/>
            <person name="Hubbard S.S."/>
            <person name="Banfield J.F."/>
        </authorList>
    </citation>
    <scope>NUCLEOTIDE SEQUENCE [LARGE SCALE GENOMIC DNA]</scope>
</reference>
<dbReference type="Gene3D" id="3.20.20.70">
    <property type="entry name" value="Aldolase class I"/>
    <property type="match status" value="1"/>
</dbReference>
<dbReference type="GO" id="GO:0015930">
    <property type="term" value="F:glutamate synthase activity"/>
    <property type="evidence" value="ECO:0007669"/>
    <property type="project" value="InterPro"/>
</dbReference>
<dbReference type="SUPFAM" id="SSF51395">
    <property type="entry name" value="FMN-linked oxidoreductases"/>
    <property type="match status" value="1"/>
</dbReference>
<evidence type="ECO:0000259" key="5">
    <source>
        <dbReference type="Pfam" id="PF01645"/>
    </source>
</evidence>
<dbReference type="GO" id="GO:0006537">
    <property type="term" value="P:glutamate biosynthetic process"/>
    <property type="evidence" value="ECO:0007669"/>
    <property type="project" value="InterPro"/>
</dbReference>
<dbReference type="PANTHER" id="PTHR43819">
    <property type="entry name" value="ARCHAEAL-TYPE GLUTAMATE SYNTHASE [NADPH]"/>
    <property type="match status" value="1"/>
</dbReference>
<evidence type="ECO:0000313" key="7">
    <source>
        <dbReference type="Proteomes" id="UP000178885"/>
    </source>
</evidence>